<gene>
    <name evidence="1" type="primary">Hypp1426</name>
    <name evidence="1" type="ORF">BLAG_LOCUS14115</name>
</gene>
<dbReference type="AlphaFoldDB" id="A0A8K0EKP5"/>
<dbReference type="EMBL" id="OV696687">
    <property type="protein sequence ID" value="CAH1254873.1"/>
    <property type="molecule type" value="Genomic_DNA"/>
</dbReference>
<name>A0A8K0EKP5_BRALA</name>
<sequence length="89" mass="10375">MVIYSTDRPWNYDCSFVAGSGRRKYFRQEVYMVFPPTFSSGHHGSAAYFTKPTASVRLKLNRSPNARRSRNHSFYTRNFTIPMGQITTR</sequence>
<dbReference type="OrthoDB" id="10414399at2759"/>
<reference evidence="1" key="1">
    <citation type="submission" date="2022-01" db="EMBL/GenBank/DDBJ databases">
        <authorList>
            <person name="Braso-Vives M."/>
        </authorList>
    </citation>
    <scope>NUCLEOTIDE SEQUENCE</scope>
</reference>
<evidence type="ECO:0000313" key="2">
    <source>
        <dbReference type="Proteomes" id="UP000838412"/>
    </source>
</evidence>
<proteinExistence type="predicted"/>
<protein>
    <submittedName>
        <fullName evidence="1">Hypp1426 protein</fullName>
    </submittedName>
</protein>
<keyword evidence="2" id="KW-1185">Reference proteome</keyword>
<organism evidence="1 2">
    <name type="scientific">Branchiostoma lanceolatum</name>
    <name type="common">Common lancelet</name>
    <name type="synonym">Amphioxus lanceolatum</name>
    <dbReference type="NCBI Taxonomy" id="7740"/>
    <lineage>
        <taxon>Eukaryota</taxon>
        <taxon>Metazoa</taxon>
        <taxon>Chordata</taxon>
        <taxon>Cephalochordata</taxon>
        <taxon>Leptocardii</taxon>
        <taxon>Amphioxiformes</taxon>
        <taxon>Branchiostomatidae</taxon>
        <taxon>Branchiostoma</taxon>
    </lineage>
</organism>
<dbReference type="Proteomes" id="UP000838412">
    <property type="component" value="Chromosome 2"/>
</dbReference>
<accession>A0A8K0EKP5</accession>
<evidence type="ECO:0000313" key="1">
    <source>
        <dbReference type="EMBL" id="CAH1254873.1"/>
    </source>
</evidence>